<comment type="caution">
    <text evidence="2">The sequence shown here is derived from an EMBL/GenBank/DDBJ whole genome shotgun (WGS) entry which is preliminary data.</text>
</comment>
<organism evidence="2">
    <name type="scientific">Cladocopium goreaui</name>
    <dbReference type="NCBI Taxonomy" id="2562237"/>
    <lineage>
        <taxon>Eukaryota</taxon>
        <taxon>Sar</taxon>
        <taxon>Alveolata</taxon>
        <taxon>Dinophyceae</taxon>
        <taxon>Suessiales</taxon>
        <taxon>Symbiodiniaceae</taxon>
        <taxon>Cladocopium</taxon>
    </lineage>
</organism>
<evidence type="ECO:0000313" key="3">
    <source>
        <dbReference type="EMBL" id="CAL1158903.1"/>
    </source>
</evidence>
<name>A0A9P1D770_9DINO</name>
<dbReference type="Proteomes" id="UP001152797">
    <property type="component" value="Unassembled WGS sequence"/>
</dbReference>
<reference evidence="2" key="1">
    <citation type="submission" date="2022-10" db="EMBL/GenBank/DDBJ databases">
        <authorList>
            <person name="Chen Y."/>
            <person name="Dougan E. K."/>
            <person name="Chan C."/>
            <person name="Rhodes N."/>
            <person name="Thang M."/>
        </authorList>
    </citation>
    <scope>NUCLEOTIDE SEQUENCE</scope>
</reference>
<sequence>MGGEASKGQRLPFPSQWKGSLEDALKVVNEQILPLSTENFASVEAPMVQLSPEIWHFEDFLDHAEESLERYPQLGKRIDKMVPKVLLEPEFWRLFFCHLYRGLHASPQELTTELLEEESDKTSNAIISCFRDSATFKVLAQSETEAILQRDAEDAEKLAAGIAKAVAKGVLEANPPVEATFKVDVLGKSADAVAEGIIDRLGKAPASGCILVLTGLSGTGKGTTVSKLQASLPNAASWSNGNVFRALTLLAVTHCEQSNLEFKGEVLTPDLLQKFISCLEFSKFNGRFDIRICGLGYDLLVSEVANTVLKEPRVSKNIPTVAEMTQGEVVCFAAKAAELMRADGMNVLMEGRSQTLDYIRTPHRFELTLPEPIIIGMRRAAQRMMGSALQAIRSASPSQRKRADIKESLNLALAQMLVSSIPQESFGYSSPLTATTLQNGDDSASNAIISSFSSDSHFLVFSQKETEAILQRDAEDAEKLAAGIAKAVAKGVLEANPPVEATFKVDVLGKSADAVAEGIIDRLGKAPASGCILVLTGLSGTGKGTTVSKLQASLPNAASWSNGNVFRALTLLAVTHCEQSNLEFKGEVLTPDLLQKFISCLEFSKFNGRFDIRICGLGYDLLVSEVANTVLKEPRVSKNIPTVAEMTQGEVVCFAAKAAELMRADGMNVLMEGRSQTLDYIRTPHRFELTLPEPIIIGMRRAAQRMMGSALEGLKRNPQTDAYHALRDALFRMLYPSEGI</sequence>
<accession>A0A9P1D770</accession>
<dbReference type="SUPFAM" id="SSF52540">
    <property type="entry name" value="P-loop containing nucleoside triphosphate hydrolases"/>
    <property type="match status" value="2"/>
</dbReference>
<dbReference type="Gene3D" id="3.40.50.300">
    <property type="entry name" value="P-loop containing nucleotide triphosphate hydrolases"/>
    <property type="match status" value="2"/>
</dbReference>
<dbReference type="AlphaFoldDB" id="A0A9P1D770"/>
<dbReference type="PROSITE" id="PS50858">
    <property type="entry name" value="BSD"/>
    <property type="match status" value="1"/>
</dbReference>
<dbReference type="EMBL" id="CAMXCT030003646">
    <property type="protein sequence ID" value="CAL4792840.1"/>
    <property type="molecule type" value="Genomic_DNA"/>
</dbReference>
<evidence type="ECO:0000313" key="5">
    <source>
        <dbReference type="Proteomes" id="UP001152797"/>
    </source>
</evidence>
<dbReference type="InterPro" id="IPR035925">
    <property type="entry name" value="BSD_dom_sf"/>
</dbReference>
<evidence type="ECO:0000313" key="2">
    <source>
        <dbReference type="EMBL" id="CAI4005528.1"/>
    </source>
</evidence>
<protein>
    <submittedName>
        <fullName evidence="4">BSD domain-containing protein</fullName>
    </submittedName>
</protein>
<reference evidence="3" key="2">
    <citation type="submission" date="2024-04" db="EMBL/GenBank/DDBJ databases">
        <authorList>
            <person name="Chen Y."/>
            <person name="Shah S."/>
            <person name="Dougan E. K."/>
            <person name="Thang M."/>
            <person name="Chan C."/>
        </authorList>
    </citation>
    <scope>NUCLEOTIDE SEQUENCE [LARGE SCALE GENOMIC DNA]</scope>
</reference>
<dbReference type="EMBL" id="CAMXCT020003646">
    <property type="protein sequence ID" value="CAL1158903.1"/>
    <property type="molecule type" value="Genomic_DNA"/>
</dbReference>
<dbReference type="InterPro" id="IPR027417">
    <property type="entry name" value="P-loop_NTPase"/>
</dbReference>
<gene>
    <name evidence="2" type="ORF">C1SCF055_LOCUS31242</name>
</gene>
<feature type="domain" description="BSD" evidence="1">
    <location>
        <begin position="62"/>
        <end position="96"/>
    </location>
</feature>
<dbReference type="EMBL" id="CAMXCT010003646">
    <property type="protein sequence ID" value="CAI4005528.1"/>
    <property type="molecule type" value="Genomic_DNA"/>
</dbReference>
<dbReference type="Gene3D" id="1.10.3970.10">
    <property type="entry name" value="BSD domain"/>
    <property type="match status" value="1"/>
</dbReference>
<evidence type="ECO:0000259" key="1">
    <source>
        <dbReference type="PROSITE" id="PS50858"/>
    </source>
</evidence>
<evidence type="ECO:0000313" key="4">
    <source>
        <dbReference type="EMBL" id="CAL4792840.1"/>
    </source>
</evidence>
<proteinExistence type="predicted"/>
<keyword evidence="5" id="KW-1185">Reference proteome</keyword>
<dbReference type="InterPro" id="IPR005607">
    <property type="entry name" value="BSD_dom"/>
</dbReference>
<dbReference type="OrthoDB" id="416765at2759"/>
<dbReference type="SUPFAM" id="SSF140383">
    <property type="entry name" value="BSD domain-like"/>
    <property type="match status" value="1"/>
</dbReference>